<proteinExistence type="predicted"/>
<reference evidence="1 2" key="1">
    <citation type="submission" date="2018-06" db="EMBL/GenBank/DDBJ databases">
        <authorList>
            <consortium name="Pathogen Informatics"/>
            <person name="Doyle S."/>
        </authorList>
    </citation>
    <scope>NUCLEOTIDE SEQUENCE [LARGE SCALE GENOMIC DNA]</scope>
    <source>
        <strain evidence="1 2">NCTC7914</strain>
    </source>
</reference>
<dbReference type="EMBL" id="UGUY01000001">
    <property type="protein sequence ID" value="SUD69858.1"/>
    <property type="molecule type" value="Genomic_DNA"/>
</dbReference>
<evidence type="ECO:0000313" key="1">
    <source>
        <dbReference type="EMBL" id="SUD69858.1"/>
    </source>
</evidence>
<accession>A0A379KQG4</accession>
<dbReference type="Proteomes" id="UP000254602">
    <property type="component" value="Unassembled WGS sequence"/>
</dbReference>
<evidence type="ECO:0000313" key="2">
    <source>
        <dbReference type="Proteomes" id="UP000254602"/>
    </source>
</evidence>
<sequence>MSVTLKCLKCDGQDLVKPGRLHRKSIITCRECNAIAQYGDLLEAAGRRLLAELQQQLAGLKAG</sequence>
<protein>
    <submittedName>
        <fullName evidence="1">Uncharacterized protein</fullName>
    </submittedName>
</protein>
<gene>
    <name evidence="1" type="ORF">NCTC7914_04006</name>
</gene>
<organism evidence="1 2">
    <name type="scientific">Pseudomonas putida</name>
    <name type="common">Arthrobacter siderocapsulatus</name>
    <dbReference type="NCBI Taxonomy" id="303"/>
    <lineage>
        <taxon>Bacteria</taxon>
        <taxon>Pseudomonadati</taxon>
        <taxon>Pseudomonadota</taxon>
        <taxon>Gammaproteobacteria</taxon>
        <taxon>Pseudomonadales</taxon>
        <taxon>Pseudomonadaceae</taxon>
        <taxon>Pseudomonas</taxon>
    </lineage>
</organism>
<dbReference type="AlphaFoldDB" id="A0A379KQG4"/>
<name>A0A379KQG4_PSEPU</name>
<dbReference type="RefSeq" id="WP_261981971.1">
    <property type="nucleotide sequence ID" value="NZ_UGUY01000001.1"/>
</dbReference>